<evidence type="ECO:0000256" key="7">
    <source>
        <dbReference type="ARBA" id="ARBA00023004"/>
    </source>
</evidence>
<evidence type="ECO:0000256" key="1">
    <source>
        <dbReference type="ARBA" id="ARBA00004571"/>
    </source>
</evidence>
<keyword evidence="4" id="KW-0410">Iron transport</keyword>
<keyword evidence="18" id="KW-1185">Reference proteome</keyword>
<dbReference type="SUPFAM" id="SSF56935">
    <property type="entry name" value="Porins"/>
    <property type="match status" value="1"/>
</dbReference>
<evidence type="ECO:0000256" key="12">
    <source>
        <dbReference type="PROSITE-ProRule" id="PRU01360"/>
    </source>
</evidence>
<sequence length="693" mass="73146">MSATRRREPAREVPVQVQAIPADQLEKGGARQLADYMADQPGVNVNSAGAGYNSVTMRGVSTGAQTISTVGIYVDDIAFGSSGAYANGAQTALDLSLLDLHHIEVLRGPQGTLYGAGAMGGLLKYVTNEPDSYELSGKVGLGVSSTKDGGIGHTENAVVNVPLNEGVAGLRVAAFHDHAGGYIDAVGPVPGKDINRGDSSGARISLLVQPSSKLKVRVTGLSEQIKRDAHDYVDYDKTTGRPVEGDYERNNAVREPLTTKVQLLSAGVEAELGWARLESITSAQTSSLANDLDYTAVYAPLLQQLAGLTVETVPVRAYSKTRKETQEFRLTSPSSKTLEWLAGLFYTHERGTNHQLSSSTLPGGGDGPTLVSASLPSTLSELAVYGDLTWKPMPGLAVTGGMRIARNKQEFGQTLSGALAGGDQSLAGSSKETSKTYLATVSYALSPVSNIYARAASGYRPGGPNPLVNDPGTGLPIAPPIFKHDSLWSYEAGYKADLLNKTLKVEASVYDIRWSDIQQFTSVNGLGVIVNGGKAKIQGVELGLRYKPADPLSINAGLSYVDAKLTKGSDGLGAAGAPLPNSARLSASLGSTYTFSLAEHEAWVGGSARYQGKRNAGFDGSNLQPNFIMPSYWLADLQAGMDFQRVQLSLYLRNVFNRQALLAASTLYVPLNGPVQATIAQPRTIGVTLSASF</sequence>
<proteinExistence type="inferred from homology"/>
<comment type="caution">
    <text evidence="17">The sequence shown here is derived from an EMBL/GenBank/DDBJ whole genome shotgun (WGS) entry which is preliminary data.</text>
</comment>
<keyword evidence="6" id="KW-0732">Signal</keyword>
<evidence type="ECO:0000256" key="4">
    <source>
        <dbReference type="ARBA" id="ARBA00022496"/>
    </source>
</evidence>
<dbReference type="PANTHER" id="PTHR32552">
    <property type="entry name" value="FERRICHROME IRON RECEPTOR-RELATED"/>
    <property type="match status" value="1"/>
</dbReference>
<accession>A0ABU5DMT5</accession>
<keyword evidence="10 12" id="KW-0472">Membrane</keyword>
<evidence type="ECO:0000256" key="10">
    <source>
        <dbReference type="ARBA" id="ARBA00023136"/>
    </source>
</evidence>
<dbReference type="PROSITE" id="PS52016">
    <property type="entry name" value="TONB_DEPENDENT_REC_3"/>
    <property type="match status" value="1"/>
</dbReference>
<keyword evidence="17" id="KW-0675">Receptor</keyword>
<evidence type="ECO:0000256" key="14">
    <source>
        <dbReference type="RuleBase" id="RU003357"/>
    </source>
</evidence>
<protein>
    <submittedName>
        <fullName evidence="17">TonB-dependent receptor</fullName>
    </submittedName>
</protein>
<reference evidence="17 18" key="1">
    <citation type="submission" date="2023-11" db="EMBL/GenBank/DDBJ databases">
        <title>Paucibacter sp. nov., isolated from fresh soil in Korea.</title>
        <authorList>
            <person name="Le N.T.T."/>
        </authorList>
    </citation>
    <scope>NUCLEOTIDE SEQUENCE [LARGE SCALE GENOMIC DNA]</scope>
    <source>
        <strain evidence="17 18">R3-3</strain>
    </source>
</reference>
<dbReference type="RefSeq" id="WP_320425588.1">
    <property type="nucleotide sequence ID" value="NZ_JAXCLA010000008.1"/>
</dbReference>
<keyword evidence="8" id="KW-0406">Ion transport</keyword>
<feature type="domain" description="TonB-dependent receptor plug" evidence="16">
    <location>
        <begin position="10"/>
        <end position="121"/>
    </location>
</feature>
<organism evidence="17 18">
    <name type="scientific">Roseateles agri</name>
    <dbReference type="NCBI Taxonomy" id="3098619"/>
    <lineage>
        <taxon>Bacteria</taxon>
        <taxon>Pseudomonadati</taxon>
        <taxon>Pseudomonadota</taxon>
        <taxon>Betaproteobacteria</taxon>
        <taxon>Burkholderiales</taxon>
        <taxon>Sphaerotilaceae</taxon>
        <taxon>Roseateles</taxon>
    </lineage>
</organism>
<dbReference type="InterPro" id="IPR010917">
    <property type="entry name" value="TonB_rcpt_CS"/>
</dbReference>
<dbReference type="Proteomes" id="UP001285263">
    <property type="component" value="Unassembled WGS sequence"/>
</dbReference>
<keyword evidence="7" id="KW-0408">Iron</keyword>
<evidence type="ECO:0000256" key="13">
    <source>
        <dbReference type="PROSITE-ProRule" id="PRU10144"/>
    </source>
</evidence>
<keyword evidence="2 12" id="KW-0813">Transport</keyword>
<keyword evidence="9 14" id="KW-0798">TonB box</keyword>
<dbReference type="InterPro" id="IPR036942">
    <property type="entry name" value="Beta-barrel_TonB_sf"/>
</dbReference>
<dbReference type="Gene3D" id="2.40.170.20">
    <property type="entry name" value="TonB-dependent receptor, beta-barrel domain"/>
    <property type="match status" value="1"/>
</dbReference>
<name>A0ABU5DMT5_9BURK</name>
<dbReference type="Pfam" id="PF07715">
    <property type="entry name" value="Plug"/>
    <property type="match status" value="1"/>
</dbReference>
<evidence type="ECO:0000256" key="8">
    <source>
        <dbReference type="ARBA" id="ARBA00023065"/>
    </source>
</evidence>
<dbReference type="PROSITE" id="PS01156">
    <property type="entry name" value="TONB_DEPENDENT_REC_2"/>
    <property type="match status" value="1"/>
</dbReference>
<evidence type="ECO:0000256" key="2">
    <source>
        <dbReference type="ARBA" id="ARBA00022448"/>
    </source>
</evidence>
<feature type="domain" description="TonB-dependent receptor-like beta-barrel" evidence="15">
    <location>
        <begin position="253"/>
        <end position="655"/>
    </location>
</feature>
<dbReference type="EMBL" id="JAXCLA010000008">
    <property type="protein sequence ID" value="MDY0747626.1"/>
    <property type="molecule type" value="Genomic_DNA"/>
</dbReference>
<feature type="short sequence motif" description="TonB C-terminal box" evidence="13">
    <location>
        <begin position="676"/>
        <end position="693"/>
    </location>
</feature>
<dbReference type="InterPro" id="IPR039426">
    <property type="entry name" value="TonB-dep_rcpt-like"/>
</dbReference>
<dbReference type="PANTHER" id="PTHR32552:SF81">
    <property type="entry name" value="TONB-DEPENDENT OUTER MEMBRANE RECEPTOR"/>
    <property type="match status" value="1"/>
</dbReference>
<evidence type="ECO:0000256" key="9">
    <source>
        <dbReference type="ARBA" id="ARBA00023077"/>
    </source>
</evidence>
<evidence type="ECO:0000259" key="16">
    <source>
        <dbReference type="Pfam" id="PF07715"/>
    </source>
</evidence>
<keyword evidence="3 12" id="KW-1134">Transmembrane beta strand</keyword>
<evidence type="ECO:0000313" key="17">
    <source>
        <dbReference type="EMBL" id="MDY0747626.1"/>
    </source>
</evidence>
<dbReference type="InterPro" id="IPR000531">
    <property type="entry name" value="Beta-barrel_TonB"/>
</dbReference>
<evidence type="ECO:0000256" key="5">
    <source>
        <dbReference type="ARBA" id="ARBA00022692"/>
    </source>
</evidence>
<dbReference type="Pfam" id="PF00593">
    <property type="entry name" value="TonB_dep_Rec_b-barrel"/>
    <property type="match status" value="1"/>
</dbReference>
<comment type="similarity">
    <text evidence="12 14">Belongs to the TonB-dependent receptor family.</text>
</comment>
<comment type="subcellular location">
    <subcellularLocation>
        <location evidence="1 12">Cell outer membrane</location>
        <topology evidence="1 12">Multi-pass membrane protein</topology>
    </subcellularLocation>
</comment>
<evidence type="ECO:0000256" key="11">
    <source>
        <dbReference type="ARBA" id="ARBA00023237"/>
    </source>
</evidence>
<keyword evidence="5 12" id="KW-0812">Transmembrane</keyword>
<evidence type="ECO:0000259" key="15">
    <source>
        <dbReference type="Pfam" id="PF00593"/>
    </source>
</evidence>
<gene>
    <name evidence="17" type="ORF">SNE35_24200</name>
</gene>
<evidence type="ECO:0000256" key="3">
    <source>
        <dbReference type="ARBA" id="ARBA00022452"/>
    </source>
</evidence>
<keyword evidence="11 12" id="KW-0998">Cell outer membrane</keyword>
<evidence type="ECO:0000256" key="6">
    <source>
        <dbReference type="ARBA" id="ARBA00022729"/>
    </source>
</evidence>
<dbReference type="InterPro" id="IPR012910">
    <property type="entry name" value="Plug_dom"/>
</dbReference>
<evidence type="ECO:0000313" key="18">
    <source>
        <dbReference type="Proteomes" id="UP001285263"/>
    </source>
</evidence>